<dbReference type="PANTHER" id="PTHR11537">
    <property type="entry name" value="VOLTAGE-GATED POTASSIUM CHANNEL"/>
    <property type="match status" value="1"/>
</dbReference>
<gene>
    <name evidence="13" type="ORF">TeGR_g1717</name>
</gene>
<keyword evidence="9 11" id="KW-0472">Membrane</keyword>
<feature type="transmembrane region" description="Helical" evidence="11">
    <location>
        <begin position="12"/>
        <end position="33"/>
    </location>
</feature>
<dbReference type="EMBL" id="BRYB01001479">
    <property type="protein sequence ID" value="GMI26745.1"/>
    <property type="molecule type" value="Genomic_DNA"/>
</dbReference>
<dbReference type="SUPFAM" id="SSF81324">
    <property type="entry name" value="Voltage-gated potassium channels"/>
    <property type="match status" value="1"/>
</dbReference>
<dbReference type="PANTHER" id="PTHR11537:SF254">
    <property type="entry name" value="POTASSIUM VOLTAGE-GATED CHANNEL PROTEIN SHAB"/>
    <property type="match status" value="1"/>
</dbReference>
<evidence type="ECO:0000256" key="6">
    <source>
        <dbReference type="ARBA" id="ARBA00022958"/>
    </source>
</evidence>
<keyword evidence="14" id="KW-1185">Reference proteome</keyword>
<keyword evidence="4 11" id="KW-0812">Transmembrane</keyword>
<sequence length="186" mass="20321">MGLALDAPSFELLSGFLVIVTCSAYALGTIPTLPDPLPSTLLELETAISVFFGVEYALRLAASPRPLKTALAPQSLVDLLTFLPSLLLSLNSSLVTSLLLKLGGLSSLEAFSSLRLFRILRLQRFLVDFETFRSLEQALGFKERDITMVQLQIVRVASSLLTLLYISTGLIYATEHAANPEIPDFF</sequence>
<evidence type="ECO:0000256" key="7">
    <source>
        <dbReference type="ARBA" id="ARBA00022989"/>
    </source>
</evidence>
<evidence type="ECO:0000256" key="9">
    <source>
        <dbReference type="ARBA" id="ARBA00023136"/>
    </source>
</evidence>
<evidence type="ECO:0000256" key="1">
    <source>
        <dbReference type="ARBA" id="ARBA00004141"/>
    </source>
</evidence>
<evidence type="ECO:0000256" key="5">
    <source>
        <dbReference type="ARBA" id="ARBA00022826"/>
    </source>
</evidence>
<evidence type="ECO:0000259" key="12">
    <source>
        <dbReference type="Pfam" id="PF00520"/>
    </source>
</evidence>
<evidence type="ECO:0000256" key="8">
    <source>
        <dbReference type="ARBA" id="ARBA00023065"/>
    </source>
</evidence>
<evidence type="ECO:0000256" key="11">
    <source>
        <dbReference type="SAM" id="Phobius"/>
    </source>
</evidence>
<dbReference type="Gene3D" id="1.10.287.70">
    <property type="match status" value="1"/>
</dbReference>
<accession>A0ABQ6MI41</accession>
<keyword evidence="3" id="KW-0633">Potassium transport</keyword>
<evidence type="ECO:0000313" key="13">
    <source>
        <dbReference type="EMBL" id="GMI26745.1"/>
    </source>
</evidence>
<keyword evidence="2" id="KW-0813">Transport</keyword>
<evidence type="ECO:0000256" key="3">
    <source>
        <dbReference type="ARBA" id="ARBA00022538"/>
    </source>
</evidence>
<dbReference type="PRINTS" id="PR00169">
    <property type="entry name" value="KCHANNEL"/>
</dbReference>
<dbReference type="Proteomes" id="UP001165060">
    <property type="component" value="Unassembled WGS sequence"/>
</dbReference>
<name>A0ABQ6MI41_9STRA</name>
<feature type="non-terminal residue" evidence="13">
    <location>
        <position position="186"/>
    </location>
</feature>
<reference evidence="13 14" key="1">
    <citation type="journal article" date="2023" name="Commun. Biol.">
        <title>Genome analysis of Parmales, the sister group of diatoms, reveals the evolutionary specialization of diatoms from phago-mixotrophs to photoautotrophs.</title>
        <authorList>
            <person name="Ban H."/>
            <person name="Sato S."/>
            <person name="Yoshikawa S."/>
            <person name="Yamada K."/>
            <person name="Nakamura Y."/>
            <person name="Ichinomiya M."/>
            <person name="Sato N."/>
            <person name="Blanc-Mathieu R."/>
            <person name="Endo H."/>
            <person name="Kuwata A."/>
            <person name="Ogata H."/>
        </authorList>
    </citation>
    <scope>NUCLEOTIDE SEQUENCE [LARGE SCALE GENOMIC DNA]</scope>
</reference>
<keyword evidence="6" id="KW-0630">Potassium</keyword>
<evidence type="ECO:0000256" key="4">
    <source>
        <dbReference type="ARBA" id="ARBA00022692"/>
    </source>
</evidence>
<feature type="transmembrane region" description="Helical" evidence="11">
    <location>
        <begin position="94"/>
        <end position="117"/>
    </location>
</feature>
<keyword evidence="7 11" id="KW-1133">Transmembrane helix</keyword>
<keyword evidence="8" id="KW-0406">Ion transport</keyword>
<keyword evidence="5" id="KW-0631">Potassium channel</keyword>
<keyword evidence="10" id="KW-0407">Ion channel</keyword>
<dbReference type="InterPro" id="IPR005821">
    <property type="entry name" value="Ion_trans_dom"/>
</dbReference>
<evidence type="ECO:0000313" key="14">
    <source>
        <dbReference type="Proteomes" id="UP001165060"/>
    </source>
</evidence>
<organism evidence="13 14">
    <name type="scientific">Tetraparma gracilis</name>
    <dbReference type="NCBI Taxonomy" id="2962635"/>
    <lineage>
        <taxon>Eukaryota</taxon>
        <taxon>Sar</taxon>
        <taxon>Stramenopiles</taxon>
        <taxon>Ochrophyta</taxon>
        <taxon>Bolidophyceae</taxon>
        <taxon>Parmales</taxon>
        <taxon>Triparmaceae</taxon>
        <taxon>Tetraparma</taxon>
    </lineage>
</organism>
<dbReference type="InterPro" id="IPR028325">
    <property type="entry name" value="VG_K_chnl"/>
</dbReference>
<proteinExistence type="predicted"/>
<dbReference type="Pfam" id="PF00520">
    <property type="entry name" value="Ion_trans"/>
    <property type="match status" value="1"/>
</dbReference>
<evidence type="ECO:0000256" key="2">
    <source>
        <dbReference type="ARBA" id="ARBA00022448"/>
    </source>
</evidence>
<comment type="subcellular location">
    <subcellularLocation>
        <location evidence="1">Membrane</location>
        <topology evidence="1">Multi-pass membrane protein</topology>
    </subcellularLocation>
</comment>
<feature type="domain" description="Ion transport" evidence="12">
    <location>
        <begin position="8"/>
        <end position="139"/>
    </location>
</feature>
<comment type="caution">
    <text evidence="13">The sequence shown here is derived from an EMBL/GenBank/DDBJ whole genome shotgun (WGS) entry which is preliminary data.</text>
</comment>
<protein>
    <recommendedName>
        <fullName evidence="12">Ion transport domain-containing protein</fullName>
    </recommendedName>
</protein>
<evidence type="ECO:0000256" key="10">
    <source>
        <dbReference type="ARBA" id="ARBA00023303"/>
    </source>
</evidence>
<feature type="transmembrane region" description="Helical" evidence="11">
    <location>
        <begin position="153"/>
        <end position="173"/>
    </location>
</feature>